<evidence type="ECO:0000256" key="5">
    <source>
        <dbReference type="ARBA" id="ARBA00022737"/>
    </source>
</evidence>
<protein>
    <recommendedName>
        <fullName evidence="10">Importin N-terminal domain-containing protein</fullName>
    </recommendedName>
</protein>
<evidence type="ECO:0000256" key="4">
    <source>
        <dbReference type="ARBA" id="ARBA00022490"/>
    </source>
</evidence>
<comment type="subcellular location">
    <subcellularLocation>
        <location evidence="2">Cytoplasm</location>
    </subcellularLocation>
    <subcellularLocation>
        <location evidence="1">Nucleus</location>
    </subcellularLocation>
</comment>
<name>A0AAN6JDV5_9PEZI</name>
<evidence type="ECO:0000313" key="11">
    <source>
        <dbReference type="EMBL" id="KAK0326502.1"/>
    </source>
</evidence>
<evidence type="ECO:0000256" key="9">
    <source>
        <dbReference type="PROSITE-ProRule" id="PRU00103"/>
    </source>
</evidence>
<evidence type="ECO:0000256" key="6">
    <source>
        <dbReference type="ARBA" id="ARBA00022857"/>
    </source>
</evidence>
<evidence type="ECO:0000256" key="7">
    <source>
        <dbReference type="ARBA" id="ARBA00022927"/>
    </source>
</evidence>
<dbReference type="GO" id="GO:0005634">
    <property type="term" value="C:nucleus"/>
    <property type="evidence" value="ECO:0007669"/>
    <property type="project" value="UniProtKB-ARBA"/>
</dbReference>
<dbReference type="InterPro" id="IPR040122">
    <property type="entry name" value="Importin_beta"/>
</dbReference>
<evidence type="ECO:0000259" key="10">
    <source>
        <dbReference type="PROSITE" id="PS50166"/>
    </source>
</evidence>
<proteinExistence type="predicted"/>
<dbReference type="InterPro" id="IPR036291">
    <property type="entry name" value="NAD(P)-bd_dom_sf"/>
</dbReference>
<comment type="caution">
    <text evidence="11">The sequence shown here is derived from an EMBL/GenBank/DDBJ whole genome shotgun (WGS) entry which is preliminary data.</text>
</comment>
<dbReference type="InterPro" id="IPR058584">
    <property type="entry name" value="IMB1_TNPO1-like_TPR"/>
</dbReference>
<sequence>MDEQQFVSLLQALMQPDTQKVKQATSQLNKTYYTSPESITALIHIITSHGQPELRQLAAVEARKLVAKHWTSVPESQKAQLRQALLKSTIDEDKPLPRHSKARVIAAIAKIDLEDGQWAELPGILQQAATSNAAQHREVGIYILYTLLETMPDIFQENMAQMLTLFNCTIQDPESIDVRINTMLALSELAMVLDTDEDTKSLKSFQSTIPHMVKILQACIEAEDEEHTMQAFDVFNKLLSYESAFLNVHFSNLLQFFMQVAAKTEVEDESRSQAFAFLMQSVRYRKMKVQSLKVGEQMTKMCLQVATELDELPSEEDEISPARSALGLLDILSESLPPSQVAVPLLQAIGPYVQHADPSFRRAGILALGMCVEGAPDFIATQLSEILPTVLRLLEDPATTVRSAALNGVTRLADDLAEDMGKEHARLIPALVKNFDMALHGMQTSQSDTKEHELNTHIVKASCMAMDSLIEGLDPEDASKYVSELVPRCAMLFGHDDHKVQMAAVSAVGSIASASESAFQPYFNDTMQSLGRYISVKESEDELELRSIVLDSLGKIAGAVGPEAFQPYVQPLMQSSEEGLRLDNQRLKETSYILWSTLARVYEENFEPFLQGVVKALIECLEQEETDAEVNLGAEASDLIGQEVTIAGKKIKVAGANGKNEDDDDDDDAIVRALMEGAEEDEDDWDDLGAVTAVAMEKEIAVEVVGDVLTHSKAKYMPYMKKTLEVVLPLFDHSFEGVRKSAIGTMWRAYACMWGLAEDEGMQKWQPGLPLKVKPTADVERLGDMLMKATLALWEEEVDRATVTEINRNLAATLKLCGPAVLAPSSTSGQATPLQQATAIVVLILQKQHPCQKGEDDLDEGEDFGEESAEYDWLAIETAMEVVTAIATALGEQFAQLWKIFDTPIMKYTSSQERFERSAAIGTVGECVEAMGAACTPYTSRMMRVCLKRLTDEDPETKSNAAFATGMLCLHSTDAKEVLGSYNTILASLEPLLSRQSASPSEHEARLLDNAAGCVSRMIKKAPNNVPLAEVLPRLVDLLPLKEDYRENEPVFDMIIELYKQQNAVVLSLTDRLMPVFEQVMMPPEDQLKEETKEKLGQLVQYLHRAVRQAHELFKGHLDVLINNAANTSGVGGSHLADLTLEDWNASIETNLTAPMLLSQHCLPMLQKSASRPHGGSIIHMSSTRAFMSEPNNEPYSATKAGLLGLTQSMAVSLAPQGIRVNAILPGWINVTDECKQADESGQTWEDGLSKEDHEWHPTGRVGRVEDVLRAVEYLCDADFATGVEMVVDGGVTRKMVYPEE</sequence>
<dbReference type="GO" id="GO:0006606">
    <property type="term" value="P:protein import into nucleus"/>
    <property type="evidence" value="ECO:0007669"/>
    <property type="project" value="InterPro"/>
</dbReference>
<reference evidence="11" key="1">
    <citation type="submission" date="2021-12" db="EMBL/GenBank/DDBJ databases">
        <title>Black yeast isolated from Biological Soil Crust.</title>
        <authorList>
            <person name="Kurbessoian T."/>
        </authorList>
    </citation>
    <scope>NUCLEOTIDE SEQUENCE</scope>
    <source>
        <strain evidence="11">CCFEE 5208</strain>
    </source>
</reference>
<dbReference type="PROSITE" id="PS00061">
    <property type="entry name" value="ADH_SHORT"/>
    <property type="match status" value="1"/>
</dbReference>
<organism evidence="11 12">
    <name type="scientific">Friedmanniomyces endolithicus</name>
    <dbReference type="NCBI Taxonomy" id="329885"/>
    <lineage>
        <taxon>Eukaryota</taxon>
        <taxon>Fungi</taxon>
        <taxon>Dikarya</taxon>
        <taxon>Ascomycota</taxon>
        <taxon>Pezizomycotina</taxon>
        <taxon>Dothideomycetes</taxon>
        <taxon>Dothideomycetidae</taxon>
        <taxon>Mycosphaerellales</taxon>
        <taxon>Teratosphaeriaceae</taxon>
        <taxon>Friedmanniomyces</taxon>
    </lineage>
</organism>
<dbReference type="InterPro" id="IPR057672">
    <property type="entry name" value="TPR_IPO4/5"/>
</dbReference>
<evidence type="ECO:0000256" key="3">
    <source>
        <dbReference type="ARBA" id="ARBA00022448"/>
    </source>
</evidence>
<dbReference type="InterPro" id="IPR001494">
    <property type="entry name" value="Importin-beta_N"/>
</dbReference>
<feature type="repeat" description="HEAT" evidence="9">
    <location>
        <begin position="386"/>
        <end position="424"/>
    </location>
</feature>
<dbReference type="PROSITE" id="PS50077">
    <property type="entry name" value="HEAT_REPEAT"/>
    <property type="match status" value="1"/>
</dbReference>
<dbReference type="InterPro" id="IPR011989">
    <property type="entry name" value="ARM-like"/>
</dbReference>
<dbReference type="InterPro" id="IPR020904">
    <property type="entry name" value="Sc_DH/Rdtase_CS"/>
</dbReference>
<dbReference type="GO" id="GO:0005737">
    <property type="term" value="C:cytoplasm"/>
    <property type="evidence" value="ECO:0007669"/>
    <property type="project" value="UniProtKB-SubCell"/>
</dbReference>
<gene>
    <name evidence="11" type="ORF">LTR82_002344</name>
</gene>
<dbReference type="Pfam" id="PF13561">
    <property type="entry name" value="adh_short_C2"/>
    <property type="match status" value="1"/>
</dbReference>
<dbReference type="Proteomes" id="UP001168146">
    <property type="component" value="Unassembled WGS sequence"/>
</dbReference>
<dbReference type="Pfam" id="PF13513">
    <property type="entry name" value="HEAT_EZ"/>
    <property type="match status" value="1"/>
</dbReference>
<feature type="domain" description="Importin N-terminal" evidence="10">
    <location>
        <begin position="24"/>
        <end position="91"/>
    </location>
</feature>
<dbReference type="Pfam" id="PF25574">
    <property type="entry name" value="TPR_IMB1"/>
    <property type="match status" value="2"/>
</dbReference>
<dbReference type="InterPro" id="IPR021133">
    <property type="entry name" value="HEAT_type_2"/>
</dbReference>
<dbReference type="PANTHER" id="PTHR10527">
    <property type="entry name" value="IMPORTIN BETA"/>
    <property type="match status" value="1"/>
</dbReference>
<dbReference type="PROSITE" id="PS50166">
    <property type="entry name" value="IMPORTIN_B_NT"/>
    <property type="match status" value="1"/>
</dbReference>
<keyword evidence="3" id="KW-0813">Transport</keyword>
<dbReference type="Gene3D" id="3.40.50.720">
    <property type="entry name" value="NAD(P)-binding Rossmann-like Domain"/>
    <property type="match status" value="1"/>
</dbReference>
<dbReference type="SUPFAM" id="SSF51735">
    <property type="entry name" value="NAD(P)-binding Rossmann-fold domains"/>
    <property type="match status" value="1"/>
</dbReference>
<keyword evidence="7" id="KW-0653">Protein transport</keyword>
<evidence type="ECO:0000256" key="2">
    <source>
        <dbReference type="ARBA" id="ARBA00004496"/>
    </source>
</evidence>
<evidence type="ECO:0000313" key="12">
    <source>
        <dbReference type="Proteomes" id="UP001168146"/>
    </source>
</evidence>
<dbReference type="Pfam" id="PF03810">
    <property type="entry name" value="IBN_N"/>
    <property type="match status" value="1"/>
</dbReference>
<dbReference type="InterPro" id="IPR016024">
    <property type="entry name" value="ARM-type_fold"/>
</dbReference>
<keyword evidence="5" id="KW-0677">Repeat</keyword>
<dbReference type="PRINTS" id="PR00080">
    <property type="entry name" value="SDRFAMILY"/>
</dbReference>
<dbReference type="Gene3D" id="1.25.10.10">
    <property type="entry name" value="Leucine-rich Repeat Variant"/>
    <property type="match status" value="2"/>
</dbReference>
<evidence type="ECO:0000256" key="8">
    <source>
        <dbReference type="ARBA" id="ARBA00023242"/>
    </source>
</evidence>
<dbReference type="EMBL" id="JASUXU010000004">
    <property type="protein sequence ID" value="KAK0326502.1"/>
    <property type="molecule type" value="Genomic_DNA"/>
</dbReference>
<dbReference type="GO" id="GO:0031267">
    <property type="term" value="F:small GTPase binding"/>
    <property type="evidence" value="ECO:0007669"/>
    <property type="project" value="InterPro"/>
</dbReference>
<accession>A0AAN6JDV5</accession>
<keyword evidence="8" id="KW-0539">Nucleus</keyword>
<keyword evidence="6" id="KW-0521">NADP</keyword>
<dbReference type="SMART" id="SM00913">
    <property type="entry name" value="IBN_N"/>
    <property type="match status" value="1"/>
</dbReference>
<dbReference type="InterPro" id="IPR002347">
    <property type="entry name" value="SDR_fam"/>
</dbReference>
<keyword evidence="4" id="KW-0963">Cytoplasm</keyword>
<dbReference type="Pfam" id="PF25780">
    <property type="entry name" value="TPR_IPO5"/>
    <property type="match status" value="1"/>
</dbReference>
<evidence type="ECO:0000256" key="1">
    <source>
        <dbReference type="ARBA" id="ARBA00004123"/>
    </source>
</evidence>
<dbReference type="SUPFAM" id="SSF48371">
    <property type="entry name" value="ARM repeat"/>
    <property type="match status" value="2"/>
</dbReference>